<evidence type="ECO:0000313" key="4">
    <source>
        <dbReference type="Proteomes" id="UP001218788"/>
    </source>
</evidence>
<dbReference type="EMBL" id="JAQQXP010000002">
    <property type="protein sequence ID" value="MDC8832093.1"/>
    <property type="molecule type" value="Genomic_DNA"/>
</dbReference>
<feature type="compositionally biased region" description="Polar residues" evidence="1">
    <location>
        <begin position="110"/>
        <end position="122"/>
    </location>
</feature>
<keyword evidence="2" id="KW-0472">Membrane</keyword>
<dbReference type="Proteomes" id="UP001218788">
    <property type="component" value="Unassembled WGS sequence"/>
</dbReference>
<sequence length="238" mass="25343">MKKMDLTFSGPPLFAPARRTTQQRKYLAGMVVISALLHAVVIALLAFPAPPEQVVTQAPVQAILYTPKVITPQPAQASEPASVAPAPAGQATPPANDAATPDAVPPTATQSESTPQVQPTTPISSGAILTQAEDSPAPSSRSITQSVAAAVTRQQQRLLNSLAAEEARQRRTEISSPDLRIGEYVPPEPQIGEYQINCDKGINSKLAMVAGLIGGNVKCSQRNEFQQFIDKRQHKPKQ</sequence>
<dbReference type="RefSeq" id="WP_273641882.1">
    <property type="nucleotide sequence ID" value="NZ_JAQQXP010000002.1"/>
</dbReference>
<feature type="transmembrane region" description="Helical" evidence="2">
    <location>
        <begin position="26"/>
        <end position="47"/>
    </location>
</feature>
<evidence type="ECO:0000256" key="1">
    <source>
        <dbReference type="SAM" id="MobiDB-lite"/>
    </source>
</evidence>
<feature type="compositionally biased region" description="Low complexity" evidence="1">
    <location>
        <begin position="76"/>
        <end position="109"/>
    </location>
</feature>
<reference evidence="3 4" key="1">
    <citation type="submission" date="2022-10" db="EMBL/GenBank/DDBJ databases">
        <title>Alteromonas sp. chi3 Genome sequencing.</title>
        <authorList>
            <person name="Park S."/>
        </authorList>
    </citation>
    <scope>NUCLEOTIDE SEQUENCE [LARGE SCALE GENOMIC DNA]</scope>
    <source>
        <strain evidence="4">chi3</strain>
    </source>
</reference>
<comment type="caution">
    <text evidence="3">The sequence shown here is derived from an EMBL/GenBank/DDBJ whole genome shotgun (WGS) entry which is preliminary data.</text>
</comment>
<gene>
    <name evidence="3" type="ORF">OIK42_15140</name>
</gene>
<keyword evidence="2" id="KW-0812">Transmembrane</keyword>
<evidence type="ECO:0008006" key="5">
    <source>
        <dbReference type="Google" id="ProtNLM"/>
    </source>
</evidence>
<evidence type="ECO:0000313" key="3">
    <source>
        <dbReference type="EMBL" id="MDC8832093.1"/>
    </source>
</evidence>
<proteinExistence type="predicted"/>
<organism evidence="3 4">
    <name type="scientific">Alteromonas gilva</name>
    <dbReference type="NCBI Taxonomy" id="2987522"/>
    <lineage>
        <taxon>Bacteria</taxon>
        <taxon>Pseudomonadati</taxon>
        <taxon>Pseudomonadota</taxon>
        <taxon>Gammaproteobacteria</taxon>
        <taxon>Alteromonadales</taxon>
        <taxon>Alteromonadaceae</taxon>
        <taxon>Alteromonas/Salinimonas group</taxon>
        <taxon>Alteromonas</taxon>
    </lineage>
</organism>
<keyword evidence="2" id="KW-1133">Transmembrane helix</keyword>
<name>A0ABT5L5E0_9ALTE</name>
<evidence type="ECO:0000256" key="2">
    <source>
        <dbReference type="SAM" id="Phobius"/>
    </source>
</evidence>
<accession>A0ABT5L5E0</accession>
<keyword evidence="4" id="KW-1185">Reference proteome</keyword>
<feature type="region of interest" description="Disordered" evidence="1">
    <location>
        <begin position="76"/>
        <end position="122"/>
    </location>
</feature>
<protein>
    <recommendedName>
        <fullName evidence="5">Energy transducer TonB</fullName>
    </recommendedName>
</protein>